<dbReference type="EMBL" id="CM056741">
    <property type="protein sequence ID" value="KAJ8684947.1"/>
    <property type="molecule type" value="Genomic_DNA"/>
</dbReference>
<reference evidence="1" key="1">
    <citation type="submission" date="2023-04" db="EMBL/GenBank/DDBJ databases">
        <title>A chromosome-level genome assembly of the parasitoid wasp Eretmocerus hayati.</title>
        <authorList>
            <person name="Zhong Y."/>
            <person name="Liu S."/>
            <person name="Liu Y."/>
        </authorList>
    </citation>
    <scope>NUCLEOTIDE SEQUENCE</scope>
    <source>
        <strain evidence="1">ZJU_SS_LIU_2023</strain>
    </source>
</reference>
<proteinExistence type="predicted"/>
<sequence length="238" mass="26314">MPFCNVYSCPNQSKSSNKDGKIRFFNIPDDADIAKKWIEFCGRDESKLKEIRLRGRARAAVVIAGSSPNTPVWQWTLSQFLQVLLTPATLCLPKSLTAFQLTPLLYLGGWHHNYSTTLAKTFPPDAKISTSDNTLKRDVALRHWPITFGRPECSLTLTKRGRIGINIKCGRETAEIIAREPGKSTTATLPALQPPPLPASNVLFRDEAVTLAGGSPTRQPITDADLISLSLLLRLYRG</sequence>
<gene>
    <name evidence="1" type="ORF">QAD02_020740</name>
</gene>
<keyword evidence="2" id="KW-1185">Reference proteome</keyword>
<organism evidence="1 2">
    <name type="scientific">Eretmocerus hayati</name>
    <dbReference type="NCBI Taxonomy" id="131215"/>
    <lineage>
        <taxon>Eukaryota</taxon>
        <taxon>Metazoa</taxon>
        <taxon>Ecdysozoa</taxon>
        <taxon>Arthropoda</taxon>
        <taxon>Hexapoda</taxon>
        <taxon>Insecta</taxon>
        <taxon>Pterygota</taxon>
        <taxon>Neoptera</taxon>
        <taxon>Endopterygota</taxon>
        <taxon>Hymenoptera</taxon>
        <taxon>Apocrita</taxon>
        <taxon>Proctotrupomorpha</taxon>
        <taxon>Chalcidoidea</taxon>
        <taxon>Aphelinidae</taxon>
        <taxon>Aphelininae</taxon>
        <taxon>Eretmocerus</taxon>
    </lineage>
</organism>
<protein>
    <submittedName>
        <fullName evidence="1">Uncharacterized protein</fullName>
    </submittedName>
</protein>
<evidence type="ECO:0000313" key="1">
    <source>
        <dbReference type="EMBL" id="KAJ8684947.1"/>
    </source>
</evidence>
<accession>A0ACC2PNI7</accession>
<dbReference type="Proteomes" id="UP001239111">
    <property type="component" value="Chromosome 1"/>
</dbReference>
<name>A0ACC2PNI7_9HYME</name>
<comment type="caution">
    <text evidence="1">The sequence shown here is derived from an EMBL/GenBank/DDBJ whole genome shotgun (WGS) entry which is preliminary data.</text>
</comment>
<evidence type="ECO:0000313" key="2">
    <source>
        <dbReference type="Proteomes" id="UP001239111"/>
    </source>
</evidence>